<dbReference type="InterPro" id="IPR036641">
    <property type="entry name" value="HPT_dom_sf"/>
</dbReference>
<dbReference type="Proteomes" id="UP001596016">
    <property type="component" value="Unassembled WGS sequence"/>
</dbReference>
<gene>
    <name evidence="1" type="ORF">ACFPLB_05860</name>
</gene>
<organism evidence="1 2">
    <name type="scientific">Aquamicrobium segne</name>
    <dbReference type="NCBI Taxonomy" id="469547"/>
    <lineage>
        <taxon>Bacteria</taxon>
        <taxon>Pseudomonadati</taxon>
        <taxon>Pseudomonadota</taxon>
        <taxon>Alphaproteobacteria</taxon>
        <taxon>Hyphomicrobiales</taxon>
        <taxon>Phyllobacteriaceae</taxon>
        <taxon>Aquamicrobium</taxon>
    </lineage>
</organism>
<dbReference type="EMBL" id="JBHSLL010000013">
    <property type="protein sequence ID" value="MFC5385494.1"/>
    <property type="molecule type" value="Genomic_DNA"/>
</dbReference>
<dbReference type="SUPFAM" id="SSF47226">
    <property type="entry name" value="Histidine-containing phosphotransfer domain, HPT domain"/>
    <property type="match status" value="1"/>
</dbReference>
<evidence type="ECO:0000313" key="1">
    <source>
        <dbReference type="EMBL" id="MFC5385494.1"/>
    </source>
</evidence>
<proteinExistence type="predicted"/>
<comment type="caution">
    <text evidence="1">The sequence shown here is derived from an EMBL/GenBank/DDBJ whole genome shotgun (WGS) entry which is preliminary data.</text>
</comment>
<dbReference type="Gene3D" id="1.20.120.160">
    <property type="entry name" value="HPT domain"/>
    <property type="match status" value="1"/>
</dbReference>
<keyword evidence="1" id="KW-0808">Transferase</keyword>
<keyword evidence="2" id="KW-1185">Reference proteome</keyword>
<name>A0ABW0GV35_9HYPH</name>
<dbReference type="RefSeq" id="WP_378228433.1">
    <property type="nucleotide sequence ID" value="NZ_JBHSLL010000013.1"/>
</dbReference>
<dbReference type="GO" id="GO:0016301">
    <property type="term" value="F:kinase activity"/>
    <property type="evidence" value="ECO:0007669"/>
    <property type="project" value="UniProtKB-KW"/>
</dbReference>
<protein>
    <submittedName>
        <fullName evidence="1">Histidine kinase</fullName>
    </submittedName>
</protein>
<keyword evidence="1" id="KW-0418">Kinase</keyword>
<reference evidence="2" key="1">
    <citation type="journal article" date="2019" name="Int. J. Syst. Evol. Microbiol.">
        <title>The Global Catalogue of Microorganisms (GCM) 10K type strain sequencing project: providing services to taxonomists for standard genome sequencing and annotation.</title>
        <authorList>
            <consortium name="The Broad Institute Genomics Platform"/>
            <consortium name="The Broad Institute Genome Sequencing Center for Infectious Disease"/>
            <person name="Wu L."/>
            <person name="Ma J."/>
        </authorList>
    </citation>
    <scope>NUCLEOTIDE SEQUENCE [LARGE SCALE GENOMIC DNA]</scope>
    <source>
        <strain evidence="2">CGMCC 4.1415</strain>
    </source>
</reference>
<accession>A0ABW0GV35</accession>
<evidence type="ECO:0000313" key="2">
    <source>
        <dbReference type="Proteomes" id="UP001596016"/>
    </source>
</evidence>
<sequence length="104" mass="11394">MSVVDRAHLEQQTMGDRQLQQEVLGLLAGQLRSVCQHMVLASPQERARLAHGLKGAALGVGAFALAQCADAVEQEPDVKRHLHQLEQAADTFLNFLPQLTWGVE</sequence>